<name>A0A699RHJ1_TANCI</name>
<dbReference type="AlphaFoldDB" id="A0A699RHJ1"/>
<organism evidence="1">
    <name type="scientific">Tanacetum cinerariifolium</name>
    <name type="common">Dalmatian daisy</name>
    <name type="synonym">Chrysanthemum cinerariifolium</name>
    <dbReference type="NCBI Taxonomy" id="118510"/>
    <lineage>
        <taxon>Eukaryota</taxon>
        <taxon>Viridiplantae</taxon>
        <taxon>Streptophyta</taxon>
        <taxon>Embryophyta</taxon>
        <taxon>Tracheophyta</taxon>
        <taxon>Spermatophyta</taxon>
        <taxon>Magnoliopsida</taxon>
        <taxon>eudicotyledons</taxon>
        <taxon>Gunneridae</taxon>
        <taxon>Pentapetalae</taxon>
        <taxon>asterids</taxon>
        <taxon>campanulids</taxon>
        <taxon>Asterales</taxon>
        <taxon>Asteraceae</taxon>
        <taxon>Asteroideae</taxon>
        <taxon>Anthemideae</taxon>
        <taxon>Anthemidinae</taxon>
        <taxon>Tanacetum</taxon>
    </lineage>
</organism>
<comment type="caution">
    <text evidence="1">The sequence shown here is derived from an EMBL/GenBank/DDBJ whole genome shotgun (WGS) entry which is preliminary data.</text>
</comment>
<dbReference type="EMBL" id="BKCJ011107028">
    <property type="protein sequence ID" value="GFC86789.1"/>
    <property type="molecule type" value="Genomic_DNA"/>
</dbReference>
<evidence type="ECO:0000313" key="1">
    <source>
        <dbReference type="EMBL" id="GFC86789.1"/>
    </source>
</evidence>
<protein>
    <recommendedName>
        <fullName evidence="2">Reverse transcriptase domain-containing protein</fullName>
    </recommendedName>
</protein>
<sequence>MQGNFSETEGVVGITCWFEKLELAFRVSKVEDSDNVKYATCTMLDGALTRWNLYVQTVEMVTPEASMIESYIEGLN</sequence>
<accession>A0A699RHJ1</accession>
<proteinExistence type="predicted"/>
<gene>
    <name evidence="1" type="ORF">Tci_858759</name>
</gene>
<evidence type="ECO:0008006" key="2">
    <source>
        <dbReference type="Google" id="ProtNLM"/>
    </source>
</evidence>
<reference evidence="1" key="1">
    <citation type="journal article" date="2019" name="Sci. Rep.">
        <title>Draft genome of Tanacetum cinerariifolium, the natural source of mosquito coil.</title>
        <authorList>
            <person name="Yamashiro T."/>
            <person name="Shiraishi A."/>
            <person name="Satake H."/>
            <person name="Nakayama K."/>
        </authorList>
    </citation>
    <scope>NUCLEOTIDE SEQUENCE</scope>
</reference>